<proteinExistence type="predicted"/>
<dbReference type="OrthoDB" id="4325844at2"/>
<evidence type="ECO:0000313" key="3">
    <source>
        <dbReference type="Proteomes" id="UP000054804"/>
    </source>
</evidence>
<organism evidence="2 3">
    <name type="scientific">Streptomyces silvensis</name>
    <dbReference type="NCBI Taxonomy" id="1765722"/>
    <lineage>
        <taxon>Bacteria</taxon>
        <taxon>Bacillati</taxon>
        <taxon>Actinomycetota</taxon>
        <taxon>Actinomycetes</taxon>
        <taxon>Kitasatosporales</taxon>
        <taxon>Streptomycetaceae</taxon>
        <taxon>Streptomyces</taxon>
    </lineage>
</organism>
<dbReference type="STRING" id="1765722.AT728_38060"/>
<dbReference type="Proteomes" id="UP000054804">
    <property type="component" value="Unassembled WGS sequence"/>
</dbReference>
<dbReference type="AlphaFoldDB" id="A0A0W7WQY8"/>
<keyword evidence="3" id="KW-1185">Reference proteome</keyword>
<comment type="caution">
    <text evidence="2">The sequence shown here is derived from an EMBL/GenBank/DDBJ whole genome shotgun (WGS) entry which is preliminary data.</text>
</comment>
<reference evidence="2 3" key="1">
    <citation type="submission" date="2015-12" db="EMBL/GenBank/DDBJ databases">
        <title>Draft genome sequence of Streptomyces silvensis ATCC 53525, a producer of novel hormone antagonists.</title>
        <authorList>
            <person name="Johnston C.W."/>
            <person name="Li Y."/>
            <person name="Magarvey N.A."/>
        </authorList>
    </citation>
    <scope>NUCLEOTIDE SEQUENCE [LARGE SCALE GENOMIC DNA]</scope>
    <source>
        <strain evidence="2 3">ATCC 53525</strain>
    </source>
</reference>
<sequence length="137" mass="13574">MSDTELSSAPVTVELSDCSAEDAAAVFDLLRTAFPQGAPADAPAGASGADGASGSTAGDGGGKATVWTETFDIAAAGEDVPPGSAGTLSRPVSADVQGGYVGVDRMRAFLASAFSVSDEGSAFGDQEKDVHLCLSNR</sequence>
<evidence type="ECO:0000256" key="1">
    <source>
        <dbReference type="SAM" id="MobiDB-lite"/>
    </source>
</evidence>
<evidence type="ECO:0000313" key="2">
    <source>
        <dbReference type="EMBL" id="KUF12966.1"/>
    </source>
</evidence>
<name>A0A0W7WQY8_9ACTN</name>
<protein>
    <submittedName>
        <fullName evidence="2">Uncharacterized protein</fullName>
    </submittedName>
</protein>
<dbReference type="EMBL" id="LOCL01000084">
    <property type="protein sequence ID" value="KUF12966.1"/>
    <property type="molecule type" value="Genomic_DNA"/>
</dbReference>
<accession>A0A0W7WQY8</accession>
<feature type="compositionally biased region" description="Low complexity" evidence="1">
    <location>
        <begin position="38"/>
        <end position="56"/>
    </location>
</feature>
<feature type="region of interest" description="Disordered" evidence="1">
    <location>
        <begin position="38"/>
        <end position="64"/>
    </location>
</feature>
<dbReference type="RefSeq" id="WP_058852830.1">
    <property type="nucleotide sequence ID" value="NZ_LOCL01000084.1"/>
</dbReference>
<gene>
    <name evidence="2" type="ORF">AT728_38060</name>
</gene>